<sequence length="359" mass="37224">MNEFTAILISVFVASWHVLVEAAPWMLLGFVVAGLFRALLPGDMIAKHMGGRGIKGIVKASALGIPVPLCSCGVLPAAAGLRKQGAGKGPVASFLISTPETGVDSIAVTYALLDPLMTVIRPLVSFVTAIAAGVSVAFFERFEKPSAVVPEAGQATGSCCGGTCSSSAAIPEVPQSFIEKVRGGLRFAFSDLLADIGKWFFLGLLLAGCISVFVSPDMLQLVAGNEFLSMLMMLAISVPLYVCATASTPVAAALALKGISPGAALVFLLAGPATNAASLTVISRMLGKASTAVYLVSIMVMSLVAGILVNRLYRFLGLDLTGWVGRPVHTEPSLMAMAAAVVLLLLTLRAMLFKGRAEH</sequence>
<evidence type="ECO:0000256" key="6">
    <source>
        <dbReference type="ARBA" id="ARBA00023136"/>
    </source>
</evidence>
<keyword evidence="5 7" id="KW-1133">Transmembrane helix</keyword>
<dbReference type="InterPro" id="IPR052923">
    <property type="entry name" value="UPF0718"/>
</dbReference>
<keyword evidence="4 7" id="KW-0812">Transmembrane</keyword>
<dbReference type="RefSeq" id="WP_126383912.1">
    <property type="nucleotide sequence ID" value="NZ_RXYK01000004.1"/>
</dbReference>
<feature type="transmembrane region" description="Helical" evidence="7">
    <location>
        <begin position="231"/>
        <end position="256"/>
    </location>
</feature>
<evidence type="ECO:0000256" key="4">
    <source>
        <dbReference type="ARBA" id="ARBA00022692"/>
    </source>
</evidence>
<dbReference type="Pfam" id="PF03773">
    <property type="entry name" value="ArsP_1"/>
    <property type="match status" value="1"/>
</dbReference>
<evidence type="ECO:0000256" key="2">
    <source>
        <dbReference type="ARBA" id="ARBA00006386"/>
    </source>
</evidence>
<accession>A0A432AVW5</accession>
<evidence type="ECO:0000313" key="9">
    <source>
        <dbReference type="EMBL" id="RTY38880.1"/>
    </source>
</evidence>
<feature type="transmembrane region" description="Helical" evidence="7">
    <location>
        <begin position="6"/>
        <end position="36"/>
    </location>
</feature>
<keyword evidence="6 7" id="KW-0472">Membrane</keyword>
<name>A0A432AVW5_CHLPH</name>
<comment type="caution">
    <text evidence="9">The sequence shown here is derived from an EMBL/GenBank/DDBJ whole genome shotgun (WGS) entry which is preliminary data.</text>
</comment>
<protein>
    <submittedName>
        <fullName evidence="9">Permease</fullName>
    </submittedName>
</protein>
<dbReference type="NCBIfam" id="NF033936">
    <property type="entry name" value="CuZnOut_SO0444"/>
    <property type="match status" value="1"/>
</dbReference>
<evidence type="ECO:0000313" key="10">
    <source>
        <dbReference type="Proteomes" id="UP000279908"/>
    </source>
</evidence>
<dbReference type="InterPro" id="IPR005524">
    <property type="entry name" value="DUF318"/>
</dbReference>
<feature type="transmembrane region" description="Helical" evidence="7">
    <location>
        <begin position="199"/>
        <end position="219"/>
    </location>
</feature>
<dbReference type="AlphaFoldDB" id="A0A432AVW5"/>
<evidence type="ECO:0000256" key="1">
    <source>
        <dbReference type="ARBA" id="ARBA00004651"/>
    </source>
</evidence>
<keyword evidence="3" id="KW-1003">Cell membrane</keyword>
<dbReference type="PANTHER" id="PTHR34184:SF4">
    <property type="entry name" value="UPF0718 PROTEIN YCGR"/>
    <property type="match status" value="1"/>
</dbReference>
<feature type="transmembrane region" description="Helical" evidence="7">
    <location>
        <begin position="333"/>
        <end position="352"/>
    </location>
</feature>
<evidence type="ECO:0000256" key="7">
    <source>
        <dbReference type="SAM" id="Phobius"/>
    </source>
</evidence>
<evidence type="ECO:0000313" key="8">
    <source>
        <dbReference type="EMBL" id="KAA6232913.1"/>
    </source>
</evidence>
<dbReference type="GO" id="GO:0005886">
    <property type="term" value="C:plasma membrane"/>
    <property type="evidence" value="ECO:0007669"/>
    <property type="project" value="UniProtKB-SubCell"/>
</dbReference>
<dbReference type="PANTHER" id="PTHR34184">
    <property type="entry name" value="UPF0718 PROTEIN YCGR"/>
    <property type="match status" value="1"/>
</dbReference>
<organism evidence="9 10">
    <name type="scientific">Chlorobium phaeovibrioides</name>
    <dbReference type="NCBI Taxonomy" id="1094"/>
    <lineage>
        <taxon>Bacteria</taxon>
        <taxon>Pseudomonadati</taxon>
        <taxon>Chlorobiota</taxon>
        <taxon>Chlorobiia</taxon>
        <taxon>Chlorobiales</taxon>
        <taxon>Chlorobiaceae</taxon>
        <taxon>Chlorobium/Pelodictyon group</taxon>
        <taxon>Chlorobium</taxon>
    </lineage>
</organism>
<feature type="transmembrane region" description="Helical" evidence="7">
    <location>
        <begin position="262"/>
        <end position="282"/>
    </location>
</feature>
<feature type="transmembrane region" description="Helical" evidence="7">
    <location>
        <begin position="294"/>
        <end position="313"/>
    </location>
</feature>
<reference evidence="9 10" key="1">
    <citation type="submission" date="2018-12" db="EMBL/GenBank/DDBJ databases">
        <authorList>
            <person name="Lunina O.N."/>
            <person name="Grouzdev D.S."/>
            <person name="Gorlenko V.M."/>
            <person name="Savvichev A.S."/>
        </authorList>
    </citation>
    <scope>NUCLEOTIDE SEQUENCE [LARGE SCALE GENOMIC DNA]</scope>
    <source>
        <strain evidence="9 10">BrKhr-17</strain>
    </source>
</reference>
<evidence type="ECO:0000256" key="5">
    <source>
        <dbReference type="ARBA" id="ARBA00022989"/>
    </source>
</evidence>
<feature type="transmembrane region" description="Helical" evidence="7">
    <location>
        <begin position="120"/>
        <end position="139"/>
    </location>
</feature>
<dbReference type="Proteomes" id="UP000279908">
    <property type="component" value="Unassembled WGS sequence"/>
</dbReference>
<dbReference type="EMBL" id="RXYK01000004">
    <property type="protein sequence ID" value="RTY38880.1"/>
    <property type="molecule type" value="Genomic_DNA"/>
</dbReference>
<proteinExistence type="inferred from homology"/>
<evidence type="ECO:0000313" key="11">
    <source>
        <dbReference type="Proteomes" id="UP000327458"/>
    </source>
</evidence>
<reference evidence="8 11" key="2">
    <citation type="submission" date="2019-07" db="EMBL/GenBank/DDBJ databases">
        <title>Draft genome Sequence of Chlorobium phaeovibrioides sp. strain PhvTcv-s14, from the Phylum Chlorobi.</title>
        <authorList>
            <person name="Babenko V."/>
            <person name="Boldyreva D."/>
            <person name="Kanygina A."/>
            <person name="Selezneva O."/>
            <person name="Akopiyan T."/>
            <person name="Lunina O."/>
        </authorList>
    </citation>
    <scope>NUCLEOTIDE SEQUENCE [LARGE SCALE GENOMIC DNA]</scope>
    <source>
        <strain evidence="8 11">GrTcv12</strain>
    </source>
</reference>
<gene>
    <name evidence="9" type="ORF">EKD02_04200</name>
    <name evidence="8" type="ORF">FP507_07525</name>
</gene>
<dbReference type="Proteomes" id="UP000327458">
    <property type="component" value="Unassembled WGS sequence"/>
</dbReference>
<evidence type="ECO:0000256" key="3">
    <source>
        <dbReference type="ARBA" id="ARBA00022475"/>
    </source>
</evidence>
<comment type="similarity">
    <text evidence="2">Belongs to the UPF0718 family.</text>
</comment>
<comment type="subcellular location">
    <subcellularLocation>
        <location evidence="1">Cell membrane</location>
        <topology evidence="1">Multi-pass membrane protein</topology>
    </subcellularLocation>
</comment>
<dbReference type="EMBL" id="VMRG01000001">
    <property type="protein sequence ID" value="KAA6232913.1"/>
    <property type="molecule type" value="Genomic_DNA"/>
</dbReference>